<accession>A0A6J1W7V5</accession>
<dbReference type="GO" id="GO:0019992">
    <property type="term" value="F:diacylglycerol binding"/>
    <property type="evidence" value="ECO:0007669"/>
    <property type="project" value="InterPro"/>
</dbReference>
<dbReference type="GO" id="GO:0031594">
    <property type="term" value="C:neuromuscular junction"/>
    <property type="evidence" value="ECO:0007669"/>
    <property type="project" value="TreeGrafter"/>
</dbReference>
<protein>
    <submittedName>
        <fullName evidence="3">Protein unc-13 homolog A-like</fullName>
    </submittedName>
</protein>
<reference evidence="3" key="1">
    <citation type="submission" date="2025-08" db="UniProtKB">
        <authorList>
            <consortium name="RefSeq"/>
        </authorList>
    </citation>
    <scope>IDENTIFICATION</scope>
</reference>
<dbReference type="GO" id="GO:0099525">
    <property type="term" value="P:presynaptic dense core vesicle exocytosis"/>
    <property type="evidence" value="ECO:0007669"/>
    <property type="project" value="TreeGrafter"/>
</dbReference>
<name>A0A6J1W7V5_9SAUR</name>
<dbReference type="GO" id="GO:0030672">
    <property type="term" value="C:synaptic vesicle membrane"/>
    <property type="evidence" value="ECO:0007669"/>
    <property type="project" value="TreeGrafter"/>
</dbReference>
<dbReference type="GO" id="GO:0035249">
    <property type="term" value="P:synaptic transmission, glutamatergic"/>
    <property type="evidence" value="ECO:0007669"/>
    <property type="project" value="TreeGrafter"/>
</dbReference>
<evidence type="ECO:0000313" key="3">
    <source>
        <dbReference type="RefSeq" id="XP_026548509.1"/>
    </source>
</evidence>
<evidence type="ECO:0000256" key="1">
    <source>
        <dbReference type="SAM" id="MobiDB-lite"/>
    </source>
</evidence>
<feature type="region of interest" description="Disordered" evidence="1">
    <location>
        <begin position="1"/>
        <end position="52"/>
    </location>
</feature>
<dbReference type="Proteomes" id="UP000504612">
    <property type="component" value="Unplaced"/>
</dbReference>
<dbReference type="PANTHER" id="PTHR10480">
    <property type="entry name" value="PROTEIN UNC-13 HOMOLOG"/>
    <property type="match status" value="1"/>
</dbReference>
<organism evidence="2 3">
    <name type="scientific">Notechis scutatus</name>
    <name type="common">mainland tiger snake</name>
    <dbReference type="NCBI Taxonomy" id="8663"/>
    <lineage>
        <taxon>Eukaryota</taxon>
        <taxon>Metazoa</taxon>
        <taxon>Chordata</taxon>
        <taxon>Craniata</taxon>
        <taxon>Vertebrata</taxon>
        <taxon>Euteleostomi</taxon>
        <taxon>Lepidosauria</taxon>
        <taxon>Squamata</taxon>
        <taxon>Bifurcata</taxon>
        <taxon>Unidentata</taxon>
        <taxon>Episquamata</taxon>
        <taxon>Toxicofera</taxon>
        <taxon>Serpentes</taxon>
        <taxon>Colubroidea</taxon>
        <taxon>Elapidae</taxon>
        <taxon>Hydrophiinae</taxon>
        <taxon>Notechis</taxon>
    </lineage>
</organism>
<dbReference type="PANTHER" id="PTHR10480:SF8">
    <property type="entry name" value="PROTEIN UNC-13 HOMOLOG B"/>
    <property type="match status" value="1"/>
</dbReference>
<dbReference type="GO" id="GO:0016081">
    <property type="term" value="P:synaptic vesicle docking"/>
    <property type="evidence" value="ECO:0007669"/>
    <property type="project" value="TreeGrafter"/>
</dbReference>
<dbReference type="GO" id="GO:0005516">
    <property type="term" value="F:calmodulin binding"/>
    <property type="evidence" value="ECO:0007669"/>
    <property type="project" value="TreeGrafter"/>
</dbReference>
<dbReference type="GO" id="GO:0061789">
    <property type="term" value="P:dense core granule priming"/>
    <property type="evidence" value="ECO:0007669"/>
    <property type="project" value="TreeGrafter"/>
</dbReference>
<gene>
    <name evidence="3" type="primary">LOC113430266</name>
</gene>
<dbReference type="GO" id="GO:0043195">
    <property type="term" value="C:terminal bouton"/>
    <property type="evidence" value="ECO:0007669"/>
    <property type="project" value="TreeGrafter"/>
</dbReference>
<feature type="non-terminal residue" evidence="3">
    <location>
        <position position="203"/>
    </location>
</feature>
<evidence type="ECO:0000313" key="2">
    <source>
        <dbReference type="Proteomes" id="UP000504612"/>
    </source>
</evidence>
<feature type="non-terminal residue" evidence="3">
    <location>
        <position position="1"/>
    </location>
</feature>
<dbReference type="GO" id="GO:0017075">
    <property type="term" value="F:syntaxin-1 binding"/>
    <property type="evidence" value="ECO:0007669"/>
    <property type="project" value="TreeGrafter"/>
</dbReference>
<sequence length="203" mass="21588">RRPGGGASSQLWSWAGDTQAAAGRPGRGASLVPPGDSAFSGPSAPAQGASLRPAFASLQEGPGEWSTLEAEVLMNGQEVCGTKNPTPHKILLDTRFELPFDIPEEEAKYWTKKLKQMNSLEEEEEEEEEEEVGSLCSSPKPPLCWGPFLAAAARPDPELGSQTRTGGLAHWARAGPPLLGGQRAAWREKLFIPIASSSILASS</sequence>
<dbReference type="AlphaFoldDB" id="A0A6J1W7V5"/>
<proteinExistence type="predicted"/>
<dbReference type="InterPro" id="IPR027080">
    <property type="entry name" value="Unc-13"/>
</dbReference>
<dbReference type="GO" id="GO:0098831">
    <property type="term" value="C:presynaptic active zone cytoplasmic component"/>
    <property type="evidence" value="ECO:0007669"/>
    <property type="project" value="TreeGrafter"/>
</dbReference>
<dbReference type="RefSeq" id="XP_026548509.1">
    <property type="nucleotide sequence ID" value="XM_026692724.1"/>
</dbReference>
<dbReference type="GO" id="GO:0016082">
    <property type="term" value="P:synaptic vesicle priming"/>
    <property type="evidence" value="ECO:0007669"/>
    <property type="project" value="TreeGrafter"/>
</dbReference>
<keyword evidence="2" id="KW-1185">Reference proteome</keyword>
<dbReference type="KEGG" id="nss:113430266"/>
<dbReference type="GeneID" id="113430266"/>
<dbReference type="GO" id="GO:0042734">
    <property type="term" value="C:presynaptic membrane"/>
    <property type="evidence" value="ECO:0007669"/>
    <property type="project" value="TreeGrafter"/>
</dbReference>